<keyword evidence="5" id="KW-0489">Methyltransferase</keyword>
<keyword evidence="10" id="KW-1133">Transmembrane helix</keyword>
<dbReference type="Pfam" id="PF02353">
    <property type="entry name" value="CMAS"/>
    <property type="match status" value="1"/>
</dbReference>
<evidence type="ECO:0000313" key="15">
    <source>
        <dbReference type="Proteomes" id="UP001152795"/>
    </source>
</evidence>
<evidence type="ECO:0000256" key="12">
    <source>
        <dbReference type="ARBA" id="ARBA00023136"/>
    </source>
</evidence>
<evidence type="ECO:0000256" key="8">
    <source>
        <dbReference type="ARBA" id="ARBA00022692"/>
    </source>
</evidence>
<evidence type="ECO:0000256" key="9">
    <source>
        <dbReference type="ARBA" id="ARBA00022919"/>
    </source>
</evidence>
<keyword evidence="6" id="KW-0808">Transferase</keyword>
<dbReference type="Gene3D" id="3.40.50.150">
    <property type="entry name" value="Vaccinia Virus protein VP39"/>
    <property type="match status" value="1"/>
</dbReference>
<keyword evidence="12" id="KW-0472">Membrane</keyword>
<dbReference type="EMBL" id="CACRXK020005616">
    <property type="protein sequence ID" value="CAB4006826.1"/>
    <property type="molecule type" value="Genomic_DNA"/>
</dbReference>
<evidence type="ECO:0000256" key="1">
    <source>
        <dbReference type="ARBA" id="ARBA00004141"/>
    </source>
</evidence>
<dbReference type="GO" id="GO:0006665">
    <property type="term" value="P:sphingolipid metabolic process"/>
    <property type="evidence" value="ECO:0007669"/>
    <property type="project" value="UniProtKB-KW"/>
</dbReference>
<organism evidence="14 15">
    <name type="scientific">Paramuricea clavata</name>
    <name type="common">Red gorgonian</name>
    <name type="synonym">Violescent sea-whip</name>
    <dbReference type="NCBI Taxonomy" id="317549"/>
    <lineage>
        <taxon>Eukaryota</taxon>
        <taxon>Metazoa</taxon>
        <taxon>Cnidaria</taxon>
        <taxon>Anthozoa</taxon>
        <taxon>Octocorallia</taxon>
        <taxon>Malacalcyonacea</taxon>
        <taxon>Plexauridae</taxon>
        <taxon>Paramuricea</taxon>
    </lineage>
</organism>
<keyword evidence="11" id="KW-0443">Lipid metabolism</keyword>
<dbReference type="OrthoDB" id="8300214at2759"/>
<dbReference type="CDD" id="cd02440">
    <property type="entry name" value="AdoMet_MTases"/>
    <property type="match status" value="1"/>
</dbReference>
<evidence type="ECO:0000256" key="5">
    <source>
        <dbReference type="ARBA" id="ARBA00022603"/>
    </source>
</evidence>
<dbReference type="InterPro" id="IPR052290">
    <property type="entry name" value="Sphingo_C9-MT"/>
</dbReference>
<dbReference type="InterPro" id="IPR029063">
    <property type="entry name" value="SAM-dependent_MTases_sf"/>
</dbReference>
<dbReference type="SUPFAM" id="SSF53335">
    <property type="entry name" value="S-adenosyl-L-methionine-dependent methyltransferases"/>
    <property type="match status" value="1"/>
</dbReference>
<evidence type="ECO:0000256" key="2">
    <source>
        <dbReference type="ARBA" id="ARBA00004760"/>
    </source>
</evidence>
<dbReference type="PANTHER" id="PTHR45197:SF1">
    <property type="entry name" value="SPHINGOLIPID C9-METHYLTRANSFERASE A-RELATED"/>
    <property type="match status" value="1"/>
</dbReference>
<keyword evidence="9" id="KW-0746">Sphingolipid metabolism</keyword>
<dbReference type="Proteomes" id="UP001152795">
    <property type="component" value="Unassembled WGS sequence"/>
</dbReference>
<dbReference type="GO" id="GO:0008168">
    <property type="term" value="F:methyltransferase activity"/>
    <property type="evidence" value="ECO:0007669"/>
    <property type="project" value="UniProtKB-KW"/>
</dbReference>
<keyword evidence="4" id="KW-0444">Lipid biosynthesis</keyword>
<evidence type="ECO:0000256" key="13">
    <source>
        <dbReference type="ARBA" id="ARBA00039020"/>
    </source>
</evidence>
<protein>
    <recommendedName>
        <fullName evidence="13">sphingolipid C(9)-methyltransferase</fullName>
        <ecNumber evidence="13">2.1.1.317</ecNumber>
    </recommendedName>
</protein>
<evidence type="ECO:0000256" key="3">
    <source>
        <dbReference type="ARBA" id="ARBA00004991"/>
    </source>
</evidence>
<dbReference type="GO" id="GO:0032259">
    <property type="term" value="P:methylation"/>
    <property type="evidence" value="ECO:0007669"/>
    <property type="project" value="UniProtKB-KW"/>
</dbReference>
<evidence type="ECO:0000256" key="11">
    <source>
        <dbReference type="ARBA" id="ARBA00023098"/>
    </source>
</evidence>
<keyword evidence="8" id="KW-0812">Transmembrane</keyword>
<accession>A0A6S7HP95</accession>
<proteinExistence type="predicted"/>
<evidence type="ECO:0000256" key="10">
    <source>
        <dbReference type="ARBA" id="ARBA00022989"/>
    </source>
</evidence>
<dbReference type="AlphaFoldDB" id="A0A6S7HP95"/>
<keyword evidence="7" id="KW-0949">S-adenosyl-L-methionine</keyword>
<evidence type="ECO:0000256" key="4">
    <source>
        <dbReference type="ARBA" id="ARBA00022516"/>
    </source>
</evidence>
<evidence type="ECO:0000313" key="14">
    <source>
        <dbReference type="EMBL" id="CAB4006826.1"/>
    </source>
</evidence>
<keyword evidence="15" id="KW-1185">Reference proteome</keyword>
<comment type="subcellular location">
    <subcellularLocation>
        <location evidence="1">Membrane</location>
        <topology evidence="1">Multi-pass membrane protein</topology>
    </subcellularLocation>
</comment>
<dbReference type="GO" id="GO:0016020">
    <property type="term" value="C:membrane"/>
    <property type="evidence" value="ECO:0007669"/>
    <property type="project" value="UniProtKB-SubCell"/>
</dbReference>
<name>A0A6S7HP95_PARCT</name>
<comment type="pathway">
    <text evidence="2">Lipid metabolism; sphingolipid metabolism.</text>
</comment>
<comment type="pathway">
    <text evidence="3">Sphingolipid metabolism.</text>
</comment>
<evidence type="ECO:0000256" key="6">
    <source>
        <dbReference type="ARBA" id="ARBA00022679"/>
    </source>
</evidence>
<dbReference type="PANTHER" id="PTHR45197">
    <property type="entry name" value="SYNTHASE, PUTATIVE (AFU_ORTHOLOGUE AFUA_7G04190)-RELATED"/>
    <property type="match status" value="1"/>
</dbReference>
<sequence length="468" mass="53609">MDATTKNGYVSHSNGNHAHSNGFHKATSSAIKNLPWYNVSYKTLFALILGIPALIIYLVRLPWWFYPVVALLCVLPIFLSFILVFNYLRIGRQTKPSRLADFVEFRDASFGKTYASKMIPLETLVEAYADEKVDFKGDVLECFEQRERFACFALTWNHVKIFCCNFLPELLSHSRLQDLDQVRDHYDRGNDFYEAFLGPMMVYTAGFLRKHGDTLEELQTNKLNKVCDKIALKPGDKMLDIGCGWGTLVNFAAGERGANAAGVSISKNQVGYARGVAEKKDLNAKASFMCIDYRDIPQESYDKITCLEMAEHVGILHFQSFLCQVRDLLKDDGVFFLQIAGLRRAFQWEDFVWGLFMDKYVFPGADASCPLSFVVQQLEAAGFEIANVETIGIHYSYTIHRWYKNWVRPDVKASISAKYGVRLYRIWEVFLAWSTIIARQGSSTCFQIVCHKNLNDYDRSKYFSIKKE</sequence>
<dbReference type="EC" id="2.1.1.317" evidence="13"/>
<comment type="caution">
    <text evidence="14">The sequence shown here is derived from an EMBL/GenBank/DDBJ whole genome shotgun (WGS) entry which is preliminary data.</text>
</comment>
<reference evidence="14" key="1">
    <citation type="submission" date="2020-04" db="EMBL/GenBank/DDBJ databases">
        <authorList>
            <person name="Alioto T."/>
            <person name="Alioto T."/>
            <person name="Gomez Garrido J."/>
        </authorList>
    </citation>
    <scope>NUCLEOTIDE SEQUENCE</scope>
    <source>
        <strain evidence="14">A484AB</strain>
    </source>
</reference>
<gene>
    <name evidence="14" type="ORF">PACLA_8A085002</name>
</gene>
<evidence type="ECO:0000256" key="7">
    <source>
        <dbReference type="ARBA" id="ARBA00022691"/>
    </source>
</evidence>